<dbReference type="EMBL" id="NPBY01000061">
    <property type="protein sequence ID" value="PAD73912.1"/>
    <property type="molecule type" value="Genomic_DNA"/>
</dbReference>
<evidence type="ECO:0000313" key="2">
    <source>
        <dbReference type="Proteomes" id="UP000215596"/>
    </source>
</evidence>
<evidence type="ECO:0000313" key="1">
    <source>
        <dbReference type="EMBL" id="PAD73912.1"/>
    </source>
</evidence>
<sequence>MSDKVVNVENLEEVQSAGTVVKLSRPFVWEDETYTEFNLDFGKLSGEDILKVEGEFINFIRGQKNVFVAFKTEHPAYHAVVAARAAGIDANMLKHLPAKDFLRVTGAAKDFLSSLD</sequence>
<dbReference type="OrthoDB" id="2627617at2"/>
<dbReference type="Proteomes" id="UP000215596">
    <property type="component" value="Unassembled WGS sequence"/>
</dbReference>
<proteinExistence type="predicted"/>
<protein>
    <recommendedName>
        <fullName evidence="3">Phage tail assembly protein</fullName>
    </recommendedName>
</protein>
<gene>
    <name evidence="1" type="ORF">CHH67_18940</name>
</gene>
<evidence type="ECO:0008006" key="3">
    <source>
        <dbReference type="Google" id="ProtNLM"/>
    </source>
</evidence>
<comment type="caution">
    <text evidence="1">The sequence shown here is derived from an EMBL/GenBank/DDBJ whole genome shotgun (WGS) entry which is preliminary data.</text>
</comment>
<organism evidence="1 2">
    <name type="scientific">Paenibacillus campinasensis</name>
    <dbReference type="NCBI Taxonomy" id="66347"/>
    <lineage>
        <taxon>Bacteria</taxon>
        <taxon>Bacillati</taxon>
        <taxon>Bacillota</taxon>
        <taxon>Bacilli</taxon>
        <taxon>Bacillales</taxon>
        <taxon>Paenibacillaceae</taxon>
        <taxon>Paenibacillus</taxon>
    </lineage>
</organism>
<accession>A0A268ELB5</accession>
<reference evidence="1 2" key="1">
    <citation type="submission" date="2017-07" db="EMBL/GenBank/DDBJ databases">
        <title>Isolation and whole genome analysis of endospore-forming bacteria from heroin.</title>
        <authorList>
            <person name="Kalinowski J."/>
            <person name="Ahrens B."/>
            <person name="Al-Dilaimi A."/>
            <person name="Winkler A."/>
            <person name="Wibberg D."/>
            <person name="Schleenbecker U."/>
            <person name="Ruckert C."/>
            <person name="Wolfel R."/>
            <person name="Grass G."/>
        </authorList>
    </citation>
    <scope>NUCLEOTIDE SEQUENCE [LARGE SCALE GENOMIC DNA]</scope>
    <source>
        <strain evidence="1 2">7537-G1</strain>
    </source>
</reference>
<name>A0A268ELB5_9BACL</name>
<dbReference type="AlphaFoldDB" id="A0A268ELB5"/>
<dbReference type="RefSeq" id="WP_095266834.1">
    <property type="nucleotide sequence ID" value="NZ_NPBY01000061.1"/>
</dbReference>